<protein>
    <submittedName>
        <fullName evidence="1">Uncharacterized protein</fullName>
    </submittedName>
</protein>
<dbReference type="EMBL" id="LAZR01025144">
    <property type="protein sequence ID" value="KKL72846.1"/>
    <property type="molecule type" value="Genomic_DNA"/>
</dbReference>
<reference evidence="1" key="1">
    <citation type="journal article" date="2015" name="Nature">
        <title>Complex archaea that bridge the gap between prokaryotes and eukaryotes.</title>
        <authorList>
            <person name="Spang A."/>
            <person name="Saw J.H."/>
            <person name="Jorgensen S.L."/>
            <person name="Zaremba-Niedzwiedzka K."/>
            <person name="Martijn J."/>
            <person name="Lind A.E."/>
            <person name="van Eijk R."/>
            <person name="Schleper C."/>
            <person name="Guy L."/>
            <person name="Ettema T.J."/>
        </authorList>
    </citation>
    <scope>NUCLEOTIDE SEQUENCE</scope>
</reference>
<evidence type="ECO:0000313" key="1">
    <source>
        <dbReference type="EMBL" id="KKL72846.1"/>
    </source>
</evidence>
<gene>
    <name evidence="1" type="ORF">LCGC14_2080790</name>
</gene>
<comment type="caution">
    <text evidence="1">The sequence shown here is derived from an EMBL/GenBank/DDBJ whole genome shotgun (WGS) entry which is preliminary data.</text>
</comment>
<organism evidence="1">
    <name type="scientific">marine sediment metagenome</name>
    <dbReference type="NCBI Taxonomy" id="412755"/>
    <lineage>
        <taxon>unclassified sequences</taxon>
        <taxon>metagenomes</taxon>
        <taxon>ecological metagenomes</taxon>
    </lineage>
</organism>
<proteinExistence type="predicted"/>
<dbReference type="AlphaFoldDB" id="A0A0F9F313"/>
<feature type="non-terminal residue" evidence="1">
    <location>
        <position position="1"/>
    </location>
</feature>
<sequence length="70" mass="7978">EIDYAAHEAASKIGANTSSNESKYFKKGAKWLQQRQVTDKCDCPMCGSDDVFSFKQTSHKCRSCDYRFTK</sequence>
<name>A0A0F9F313_9ZZZZ</name>
<accession>A0A0F9F313</accession>